<proteinExistence type="predicted"/>
<comment type="caution">
    <text evidence="2">The sequence shown here is derived from an EMBL/GenBank/DDBJ whole genome shotgun (WGS) entry which is preliminary data.</text>
</comment>
<dbReference type="GeneID" id="68100616"/>
<sequence>MSSSCQCSNRAHQRCIRIISTTIVAVLMLLMTTTTIHSLPTCKSCGAPPSDLSFCAAYIPAGSSICIQDNYKDVETNISNVYSSNGTIVPYEICYSVCKDYAYGCWARDEGAINWALQPVWDVAEQNKKLDYFCSTEVGNPSPCSLGGKAISSGNSFKFSVSLALACLIGLLAFHV</sequence>
<evidence type="ECO:0000313" key="3">
    <source>
        <dbReference type="Proteomes" id="UP000816034"/>
    </source>
</evidence>
<dbReference type="EMBL" id="PYSW02000032">
    <property type="protein sequence ID" value="KAG2378523.1"/>
    <property type="molecule type" value="Genomic_DNA"/>
</dbReference>
<accession>A0AA88KI53</accession>
<keyword evidence="3" id="KW-1185">Reference proteome</keyword>
<keyword evidence="1" id="KW-1133">Transmembrane helix</keyword>
<keyword evidence="1" id="KW-0472">Membrane</keyword>
<dbReference type="Proteomes" id="UP000816034">
    <property type="component" value="Unassembled WGS sequence"/>
</dbReference>
<organism evidence="2 3">
    <name type="scientific">Naegleria lovaniensis</name>
    <name type="common">Amoeba</name>
    <dbReference type="NCBI Taxonomy" id="51637"/>
    <lineage>
        <taxon>Eukaryota</taxon>
        <taxon>Discoba</taxon>
        <taxon>Heterolobosea</taxon>
        <taxon>Tetramitia</taxon>
        <taxon>Eutetramitia</taxon>
        <taxon>Vahlkampfiidae</taxon>
        <taxon>Naegleria</taxon>
    </lineage>
</organism>
<evidence type="ECO:0000313" key="2">
    <source>
        <dbReference type="EMBL" id="KAG2378523.1"/>
    </source>
</evidence>
<protein>
    <submittedName>
        <fullName evidence="2">Uncharacterized protein</fullName>
    </submittedName>
</protein>
<name>A0AA88KI53_NAELO</name>
<dbReference type="AlphaFoldDB" id="A0AA88KI53"/>
<reference evidence="2 3" key="1">
    <citation type="journal article" date="2018" name="BMC Genomics">
        <title>The genome of Naegleria lovaniensis, the basis for a comparative approach to unravel pathogenicity factors of the human pathogenic amoeba N. fowleri.</title>
        <authorList>
            <person name="Liechti N."/>
            <person name="Schurch N."/>
            <person name="Bruggmann R."/>
            <person name="Wittwer M."/>
        </authorList>
    </citation>
    <scope>NUCLEOTIDE SEQUENCE [LARGE SCALE GENOMIC DNA]</scope>
    <source>
        <strain evidence="2 3">ATCC 30569</strain>
    </source>
</reference>
<gene>
    <name evidence="2" type="ORF">C9374_008162</name>
</gene>
<keyword evidence="1" id="KW-0812">Transmembrane</keyword>
<feature type="transmembrane region" description="Helical" evidence="1">
    <location>
        <begin position="18"/>
        <end position="39"/>
    </location>
</feature>
<evidence type="ECO:0000256" key="1">
    <source>
        <dbReference type="SAM" id="Phobius"/>
    </source>
</evidence>
<dbReference type="RefSeq" id="XP_044545785.1">
    <property type="nucleotide sequence ID" value="XM_044698208.1"/>
</dbReference>